<protein>
    <submittedName>
        <fullName evidence="2">Uncharacterized protein</fullName>
    </submittedName>
</protein>
<feature type="region of interest" description="Disordered" evidence="1">
    <location>
        <begin position="48"/>
        <end position="134"/>
    </location>
</feature>
<comment type="caution">
    <text evidence="2">The sequence shown here is derived from an EMBL/GenBank/DDBJ whole genome shotgun (WGS) entry which is preliminary data.</text>
</comment>
<dbReference type="AlphaFoldDB" id="A0AAD7E6B6"/>
<evidence type="ECO:0000256" key="1">
    <source>
        <dbReference type="SAM" id="MobiDB-lite"/>
    </source>
</evidence>
<feature type="compositionally biased region" description="Acidic residues" evidence="1">
    <location>
        <begin position="55"/>
        <end position="72"/>
    </location>
</feature>
<name>A0AAD7E6B6_9AGAR</name>
<dbReference type="Proteomes" id="UP001218218">
    <property type="component" value="Unassembled WGS sequence"/>
</dbReference>
<organism evidence="2 3">
    <name type="scientific">Mycena albidolilacea</name>
    <dbReference type="NCBI Taxonomy" id="1033008"/>
    <lineage>
        <taxon>Eukaryota</taxon>
        <taxon>Fungi</taxon>
        <taxon>Dikarya</taxon>
        <taxon>Basidiomycota</taxon>
        <taxon>Agaricomycotina</taxon>
        <taxon>Agaricomycetes</taxon>
        <taxon>Agaricomycetidae</taxon>
        <taxon>Agaricales</taxon>
        <taxon>Marasmiineae</taxon>
        <taxon>Mycenaceae</taxon>
        <taxon>Mycena</taxon>
    </lineage>
</organism>
<sequence length="199" mass="21777">MSPADALHTTIHTAQAKGRALRNGKKYAEFINEAIIVGTFAVRDMITRHASGPQDDSDAESDEEDEGEDDSDALPPTSVRPCTDAVPPSPARPRTGPRSPPLLSLLRQRWQPSPSLPLPQPVPVLTRKEKKKTTHRKARALKRETIHAIPGCHPKAIALKRTQQSTPIPVGCHFPSHPGVTSTGWMGTREREGEFEPEA</sequence>
<keyword evidence="3" id="KW-1185">Reference proteome</keyword>
<evidence type="ECO:0000313" key="2">
    <source>
        <dbReference type="EMBL" id="KAJ7300379.1"/>
    </source>
</evidence>
<reference evidence="2" key="1">
    <citation type="submission" date="2023-03" db="EMBL/GenBank/DDBJ databases">
        <title>Massive genome expansion in bonnet fungi (Mycena s.s.) driven by repeated elements and novel gene families across ecological guilds.</title>
        <authorList>
            <consortium name="Lawrence Berkeley National Laboratory"/>
            <person name="Harder C.B."/>
            <person name="Miyauchi S."/>
            <person name="Viragh M."/>
            <person name="Kuo A."/>
            <person name="Thoen E."/>
            <person name="Andreopoulos B."/>
            <person name="Lu D."/>
            <person name="Skrede I."/>
            <person name="Drula E."/>
            <person name="Henrissat B."/>
            <person name="Morin E."/>
            <person name="Kohler A."/>
            <person name="Barry K."/>
            <person name="LaButti K."/>
            <person name="Morin E."/>
            <person name="Salamov A."/>
            <person name="Lipzen A."/>
            <person name="Mereny Z."/>
            <person name="Hegedus B."/>
            <person name="Baldrian P."/>
            <person name="Stursova M."/>
            <person name="Weitz H."/>
            <person name="Taylor A."/>
            <person name="Grigoriev I.V."/>
            <person name="Nagy L.G."/>
            <person name="Martin F."/>
            <person name="Kauserud H."/>
        </authorList>
    </citation>
    <scope>NUCLEOTIDE SEQUENCE</scope>
    <source>
        <strain evidence="2">CBHHK002</strain>
    </source>
</reference>
<feature type="compositionally biased region" description="Low complexity" evidence="1">
    <location>
        <begin position="92"/>
        <end position="113"/>
    </location>
</feature>
<accession>A0AAD7E6B6</accession>
<evidence type="ECO:0000313" key="3">
    <source>
        <dbReference type="Proteomes" id="UP001218218"/>
    </source>
</evidence>
<feature type="region of interest" description="Disordered" evidence="1">
    <location>
        <begin position="168"/>
        <end position="199"/>
    </location>
</feature>
<feature type="compositionally biased region" description="Basic and acidic residues" evidence="1">
    <location>
        <begin position="188"/>
        <end position="199"/>
    </location>
</feature>
<proteinExistence type="predicted"/>
<gene>
    <name evidence="2" type="ORF">DFH08DRAFT_979726</name>
</gene>
<dbReference type="EMBL" id="JARIHO010000174">
    <property type="protein sequence ID" value="KAJ7300379.1"/>
    <property type="molecule type" value="Genomic_DNA"/>
</dbReference>